<dbReference type="Proteomes" id="UP000191024">
    <property type="component" value="Chromosome A"/>
</dbReference>
<evidence type="ECO:0000313" key="3">
    <source>
        <dbReference type="Proteomes" id="UP000191024"/>
    </source>
</evidence>
<dbReference type="GO" id="GO:0005739">
    <property type="term" value="C:mitochondrion"/>
    <property type="evidence" value="ECO:0007669"/>
    <property type="project" value="TreeGrafter"/>
</dbReference>
<gene>
    <name evidence="2" type="ORF">LAMI_0A04808G</name>
</gene>
<dbReference type="GO" id="GO:0070336">
    <property type="term" value="F:flap-structured DNA binding"/>
    <property type="evidence" value="ECO:0007669"/>
    <property type="project" value="TreeGrafter"/>
</dbReference>
<dbReference type="GO" id="GO:0000403">
    <property type="term" value="F:Y-form DNA binding"/>
    <property type="evidence" value="ECO:0007669"/>
    <property type="project" value="TreeGrafter"/>
</dbReference>
<dbReference type="InterPro" id="IPR015242">
    <property type="entry name" value="Ydc2_cat"/>
</dbReference>
<reference evidence="2 3" key="1">
    <citation type="submission" date="2016-03" db="EMBL/GenBank/DDBJ databases">
        <authorList>
            <person name="Devillers H."/>
        </authorList>
    </citation>
    <scope>NUCLEOTIDE SEQUENCE [LARGE SCALE GENOMIC DNA]</scope>
    <source>
        <strain evidence="2">CBS 11717</strain>
    </source>
</reference>
<dbReference type="GO" id="GO:0000402">
    <property type="term" value="F:crossed form four-way junction DNA binding"/>
    <property type="evidence" value="ECO:0007669"/>
    <property type="project" value="TreeGrafter"/>
</dbReference>
<accession>A0A1G4IP51</accession>
<dbReference type="InterPro" id="IPR012337">
    <property type="entry name" value="RNaseH-like_sf"/>
</dbReference>
<dbReference type="Gene3D" id="3.30.420.10">
    <property type="entry name" value="Ribonuclease H-like superfamily/Ribonuclease H"/>
    <property type="match status" value="1"/>
</dbReference>
<dbReference type="SUPFAM" id="SSF53098">
    <property type="entry name" value="Ribonuclease H-like"/>
    <property type="match status" value="1"/>
</dbReference>
<dbReference type="InterPro" id="IPR039197">
    <property type="entry name" value="Mrs1/Cce1"/>
</dbReference>
<dbReference type="AlphaFoldDB" id="A0A1G4IP51"/>
<proteinExistence type="predicted"/>
<evidence type="ECO:0000313" key="2">
    <source>
        <dbReference type="EMBL" id="SCU78491.1"/>
    </source>
</evidence>
<keyword evidence="3" id="KW-1185">Reference proteome</keyword>
<dbReference type="PANTHER" id="PTHR28072">
    <property type="entry name" value="CRUCIFORM CUTTING ENDONUCLEASE 1, MITOCHONDRIAL-RELATED"/>
    <property type="match status" value="1"/>
</dbReference>
<sequence>MVTRGLATLNLAATLSKLDFFCRKCDIKTLKKVSFLLGSREGTTKSALRDELLAQGGLLAKLRNTGGVAGSLNLVAVDIGVENFAFCRLALRADEARSQLVEWSKMQLSNGDDTSKFSPSVSAQLAKNLTQRLSRLGPSVFVLERQRTRTAGSANVFEHVLRANVLEHVLFTLLQNQRFLGDDSLQHQVYSSDPRRMTEFWCKFIGVTSPGNLEGSNDQAKSSKTATKSLKIKIAKAIIAAALSSDLASLPTFVPTVAPAVKSQLVSYFNKGKRLNLFDALQLTTDAGRRKEDDLADALLHGLSWLTWVTNFDRLGQLLAKTTCDETGLQQFKSRVQLLTVEHVKATNAILLHIT</sequence>
<dbReference type="PANTHER" id="PTHR28072:SF1">
    <property type="entry name" value="CRUCIFORM CUTTING ENDONUCLEASE 1, MITOCHONDRIAL-RELATED"/>
    <property type="match status" value="1"/>
</dbReference>
<dbReference type="STRING" id="1230905.A0A1G4IP51"/>
<dbReference type="OrthoDB" id="5552842at2759"/>
<organism evidence="2 3">
    <name type="scientific">Lachancea mirantina</name>
    <dbReference type="NCBI Taxonomy" id="1230905"/>
    <lineage>
        <taxon>Eukaryota</taxon>
        <taxon>Fungi</taxon>
        <taxon>Dikarya</taxon>
        <taxon>Ascomycota</taxon>
        <taxon>Saccharomycotina</taxon>
        <taxon>Saccharomycetes</taxon>
        <taxon>Saccharomycetales</taxon>
        <taxon>Saccharomycetaceae</taxon>
        <taxon>Lachancea</taxon>
    </lineage>
</organism>
<dbReference type="InterPro" id="IPR036397">
    <property type="entry name" value="RNaseH_sf"/>
</dbReference>
<dbReference type="CDD" id="cd16963">
    <property type="entry name" value="CCE1"/>
    <property type="match status" value="1"/>
</dbReference>
<feature type="domain" description="Mitochondrial resolvase Ydc2 catalytic" evidence="1">
    <location>
        <begin position="75"/>
        <end position="314"/>
    </location>
</feature>
<dbReference type="EMBL" id="LT598462">
    <property type="protein sequence ID" value="SCU78491.1"/>
    <property type="molecule type" value="Genomic_DNA"/>
</dbReference>
<dbReference type="Pfam" id="PF09159">
    <property type="entry name" value="Ydc2-catalyt"/>
    <property type="match status" value="1"/>
</dbReference>
<protein>
    <submittedName>
        <fullName evidence="2">LAMI_0A04808g1_1</fullName>
    </submittedName>
</protein>
<evidence type="ECO:0000259" key="1">
    <source>
        <dbReference type="Pfam" id="PF09159"/>
    </source>
</evidence>
<name>A0A1G4IP51_9SACH</name>
<dbReference type="GO" id="GO:0004520">
    <property type="term" value="F:DNA endonuclease activity"/>
    <property type="evidence" value="ECO:0007669"/>
    <property type="project" value="TreeGrafter"/>
</dbReference>